<name>A0A839SMF8_9SPHI</name>
<dbReference type="Proteomes" id="UP000539265">
    <property type="component" value="Unassembled WGS sequence"/>
</dbReference>
<protein>
    <submittedName>
        <fullName evidence="1">Uncharacterized protein</fullName>
    </submittedName>
</protein>
<evidence type="ECO:0000313" key="2">
    <source>
        <dbReference type="Proteomes" id="UP000539265"/>
    </source>
</evidence>
<dbReference type="OrthoDB" id="1521695at2"/>
<proteinExistence type="predicted"/>
<dbReference type="EMBL" id="JACHWX010000020">
    <property type="protein sequence ID" value="MBB3058424.1"/>
    <property type="molecule type" value="Genomic_DNA"/>
</dbReference>
<reference evidence="1" key="1">
    <citation type="submission" date="2020-08" db="EMBL/GenBank/DDBJ databases">
        <title>Genomic Encyclopedia of Type Strains, Phase III (KMG-III): the genomes of soil and plant-associated and newly described type strains.</title>
        <authorList>
            <person name="Whitman W."/>
        </authorList>
    </citation>
    <scope>NUCLEOTIDE SEQUENCE [LARGE SCALE GENOMIC DNA]</scope>
    <source>
        <strain evidence="1">CECT 8628</strain>
    </source>
</reference>
<dbReference type="RefSeq" id="WP_157750512.1">
    <property type="nucleotide sequence ID" value="NZ_AP017313.1"/>
</dbReference>
<sequence>MKNVQFLTLPMPFNAMKIKQKLLKVIKTKNWLLTLLLVVSILKVSAQQVNISTNLFPPYSPYYADYSGVNASKVLVIVQNLTQNTLKIKLSGRLESRSVDIHTRDNFVPLQPLILGPHEIVQLNGNRLKDIFDINNLSVKGIDINTLALTSRIPEGNYSFCINAIDYNDNHTVLSAPGTGCSFLPITYPDAPVLSSPGKVVQATFPQSLIFSWFNPAAVPLGTQYHIELAEMPDVNADPNHVLDATSFPMLSQTVSSYSYLYGALNLQLIPGRKYAWRVSASDPSGKIVFKHNGISPASSFTYVNNDGGPPVRLAQQANLFVTTPSCDTPTPTVLLGPNVNLQMAWLWQNQVASIQKFGTLDTMLIKHYDQIATASGPVKLGKYQLDFSLADKTKVKTYTVDAPLQNFSITKGTALNDGFVIGKQYIVAVTSFDINGHVIEKATSCPWLLKDEQDAAAPKLNIRGRLVYALDSIGTVHGANNASITVQLSDNPKPGRIANDKDYSSATTDGNGNFSVQLTQGTSDTGKKYLLVRINNPYYRQPGSNVVILKIPPIKYAANNQVVQAIQDTLKLGDIKTLAYSNTLTVNVKKGFPPKINEQDYKDLFGEQNSGYYTDLPVDTMTVDTIARVPDGTRVIIYRKAKAIDIPFYEAGTTVGAPGTPYYNQDIGKLSAYGLNGHFLLVAEGQTHSSVTGASTVVFDHLLCNFEKDDGYYIKAILPDTGINHQSELSGPEQLFSFNPSGEAGTYFKTKADYHIISQKPPIAHVKGKVMYQWPSLPGVLHPYANHKVFVTYRLSPISDNGISPDNCQTVTYKQISKGANGLPVITDYDISDQYRNITVGQGITDAQGNFDITVLTMNQAGTVPGVQATVSGNPCGGLNGDLGNGKINNLHTQAGKDAGDGGNNIGNGAVDGLDFSKGMGGIKGLYINNTINDLKNTDPSNAGIATDVPAVKAINGPSPAEEPFEQGQDIGGSGSLRRYFTIDSIPAVITQANYPANSANYFVVQPFQTLDLGVIVTQVKELEKYTIKVTNNSPDSSNLLNGALVTVYRHPLTAGEFIPDGEGSFKHRFDPLPSAGFSGADQNTKPEEWVIDHSFQLTVDPAKGHIVELGNLRLIPPTYDYYNAYSQYMVQVSPGNSSASGKFKVVSQQLYYRENNTMTIKVEPVYSRIAGRIINDNTNKPIPGGLVLLRAGPFLFAHCDTTVIADENGYYEVNNDPKKHFKWADNTALWISVIQLGYNFMPYYKANPPMNAFGQNYFNISRLMPGREVNFTTFDADTKTRVTGVSMTKDSTTYQSDNLGQYKFKISSVATDTIHIYPTDLAYFEEKIAVKSAQPIPSQILLYKRHHRMVFHLNDQYHTKIKVSDFQIVINNIHISNNYSGLGLAEMKNQKALYDNYKPVYDDDKSTISFDFENVSVNNFTIQVINTGAEGYIPQVFNLKNEESRDQQHYTVTLSQGASIGGTVSYNNKNVANARVYLDYSGQTDVSYNPKTEGGANAVSLLEARTDKNGYYHIRGIPISYDHQQVQIHATLDTNVTVNGQVKPAELRYGGDNKSTTLNFDLLTFDGPVIKSVYGFPLTVEHIEKSVNNTYKVTGLVDISKNNSEFKLLGGTEKIRVDEVAFASNNGKPYEPTLAAVPLEATTVLKMKYLDQYNVKLESPNNFKYLPLPLSIEKSATGGEVNAYVSIVDNSFNYPSSYLSFQDSVTQQPISFHLLNVQARGPDAKPMIIPAIYNTPAQNSSYHLADEKGNPLKFKFLGFNTTADPANSYIDPGDKLFHLDINFKANIPHSDLGYAAIHIKNMTLDGYSVKPTKGEDAIVVNLQTWQLIVKDWTIDPKFGGISSNNSYVSTKIVDVPVGNFKLRSDLFELDNFKVQNISLGGGLVNLTGIDTSRTHFLFDDACGSDHKGHWRLSASAKDEQTPAAIIPLPEIPGKFSATNINVDYFQLVSYNNENLINLAQTQAGIKMYKNNKFTFYPASLTSDIGAFSINGTAVIDVPRVGSSALSLQYIKTGNTIDADAGNFKPINFEGKGYVQFTSDKGALFKSKDYITTITGKVVEPGKFNPIPCTLSFGSKIGADANDPLNDNGTIALKQGYNLRMDGDGEAGPNDLALVITGTKNNQMKVDPATNDWGTLTFSGPMSDPKSNSENGGTADKMQKDPTIMTFNVLGDLQVTTSSVQMNNINTPLGNLALIYDFPSHELRGSLHMDNIQFGQYYFTGDIQAAMGPNGMLLLGSGQLNTGTIFKDGFGLINIGLLLGNTDLTEDNVTTVTQFSHAKNSLCWLDANRTGFKGFFLTGGVDVINEHDGVDIGIAAVYFNADLGVEASVGANFNNKDYMALLGAHGSVNAGLTSITGTSVSGGLSAHLTAVASYTQTGFAVNGDAGVTVKFTVSQYIPIIGTQSISAQKGAKVNFQLKHNDSYLHFAIVDDGNAVICTKNANVE</sequence>
<organism evidence="1 2">
    <name type="scientific">Mucilaginibacter gotjawali</name>
    <dbReference type="NCBI Taxonomy" id="1550579"/>
    <lineage>
        <taxon>Bacteria</taxon>
        <taxon>Pseudomonadati</taxon>
        <taxon>Bacteroidota</taxon>
        <taxon>Sphingobacteriia</taxon>
        <taxon>Sphingobacteriales</taxon>
        <taxon>Sphingobacteriaceae</taxon>
        <taxon>Mucilaginibacter</taxon>
    </lineage>
</organism>
<gene>
    <name evidence="1" type="ORF">FHS11_004876</name>
</gene>
<evidence type="ECO:0000313" key="1">
    <source>
        <dbReference type="EMBL" id="MBB3058424.1"/>
    </source>
</evidence>
<keyword evidence="2" id="KW-1185">Reference proteome</keyword>
<comment type="caution">
    <text evidence="1">The sequence shown here is derived from an EMBL/GenBank/DDBJ whole genome shotgun (WGS) entry which is preliminary data.</text>
</comment>
<accession>A0A839SMF8</accession>